<dbReference type="SMART" id="SM00478">
    <property type="entry name" value="ENDO3c"/>
    <property type="match status" value="1"/>
</dbReference>
<evidence type="ECO:0000256" key="1">
    <source>
        <dbReference type="ARBA" id="ARBA00010679"/>
    </source>
</evidence>
<keyword evidence="8" id="KW-0326">Glycosidase</keyword>
<organism evidence="11">
    <name type="scientific">Candidatus Paraimprobicoccus trichonymphae</name>
    <dbReference type="NCBI Taxonomy" id="3033793"/>
    <lineage>
        <taxon>Bacteria</taxon>
        <taxon>Bacillati</taxon>
        <taxon>Bacillota</taxon>
        <taxon>Clostridia</taxon>
        <taxon>Candidatus Paraimprobicoccus</taxon>
    </lineage>
</organism>
<dbReference type="Gene3D" id="3.30.310.260">
    <property type="match status" value="1"/>
</dbReference>
<feature type="domain" description="HhH-GPD" evidence="10">
    <location>
        <begin position="122"/>
        <end position="271"/>
    </location>
</feature>
<keyword evidence="5" id="KW-0234">DNA repair</keyword>
<dbReference type="SUPFAM" id="SSF55945">
    <property type="entry name" value="TATA-box binding protein-like"/>
    <property type="match status" value="1"/>
</dbReference>
<protein>
    <recommendedName>
        <fullName evidence="2">DNA-(apurinic or apyrimidinic site) lyase</fullName>
        <ecNumber evidence="2">4.2.99.18</ecNumber>
    </recommendedName>
</protein>
<evidence type="ECO:0000256" key="7">
    <source>
        <dbReference type="ARBA" id="ARBA00023268"/>
    </source>
</evidence>
<dbReference type="Proteomes" id="UP001335720">
    <property type="component" value="Chromosome"/>
</dbReference>
<reference evidence="11" key="1">
    <citation type="journal article" date="2023" name="ISME J.">
        <title>Emergence of putative energy parasites within Clostridia revealed by genome analysis of a novel endosymbiotic clade.</title>
        <authorList>
            <person name="Takahashi K."/>
            <person name="Kuwahara H."/>
            <person name="Horikawa Y."/>
            <person name="Izawa K."/>
            <person name="Kato D."/>
            <person name="Inagaki T."/>
            <person name="Yuki M."/>
            <person name="Ohkuma M."/>
            <person name="Hongoh Y."/>
        </authorList>
    </citation>
    <scope>NUCLEOTIDE SEQUENCE</scope>
    <source>
        <strain evidence="11">RsTa-C01</strain>
    </source>
</reference>
<keyword evidence="6" id="KW-0456">Lyase</keyword>
<dbReference type="InterPro" id="IPR012904">
    <property type="entry name" value="OGG_N"/>
</dbReference>
<dbReference type="KEGG" id="ptrh:RsTaC01_0732"/>
<dbReference type="InterPro" id="IPR052054">
    <property type="entry name" value="Oxidative_DNA_repair_enzyme"/>
</dbReference>
<dbReference type="PANTHER" id="PTHR10242:SF2">
    <property type="entry name" value="N-GLYCOSYLASE_DNA LYASE"/>
    <property type="match status" value="1"/>
</dbReference>
<evidence type="ECO:0000256" key="8">
    <source>
        <dbReference type="ARBA" id="ARBA00023295"/>
    </source>
</evidence>
<dbReference type="GO" id="GO:0006284">
    <property type="term" value="P:base-excision repair"/>
    <property type="evidence" value="ECO:0007669"/>
    <property type="project" value="InterPro"/>
</dbReference>
<accession>A0AA48I014</accession>
<dbReference type="Gene3D" id="1.10.340.30">
    <property type="entry name" value="Hypothetical protein, domain 2"/>
    <property type="match status" value="1"/>
</dbReference>
<comment type="catalytic activity">
    <reaction evidence="9">
        <text>2'-deoxyribonucleotide-(2'-deoxyribose 5'-phosphate)-2'-deoxyribonucleotide-DNA = a 3'-end 2'-deoxyribonucleotide-(2,3-dehydro-2,3-deoxyribose 5'-phosphate)-DNA + a 5'-end 5'-phospho-2'-deoxyribonucleoside-DNA + H(+)</text>
        <dbReference type="Rhea" id="RHEA:66592"/>
        <dbReference type="Rhea" id="RHEA-COMP:13180"/>
        <dbReference type="Rhea" id="RHEA-COMP:16897"/>
        <dbReference type="Rhea" id="RHEA-COMP:17067"/>
        <dbReference type="ChEBI" id="CHEBI:15378"/>
        <dbReference type="ChEBI" id="CHEBI:136412"/>
        <dbReference type="ChEBI" id="CHEBI:157695"/>
        <dbReference type="ChEBI" id="CHEBI:167181"/>
        <dbReference type="EC" id="4.2.99.18"/>
    </reaction>
</comment>
<dbReference type="EC" id="4.2.99.18" evidence="2"/>
<evidence type="ECO:0000256" key="2">
    <source>
        <dbReference type="ARBA" id="ARBA00012720"/>
    </source>
</evidence>
<keyword evidence="7" id="KW-0511">Multifunctional enzyme</keyword>
<dbReference type="GO" id="GO:0140078">
    <property type="term" value="F:class I DNA-(apurinic or apyrimidinic site) endonuclease activity"/>
    <property type="evidence" value="ECO:0007669"/>
    <property type="project" value="UniProtKB-EC"/>
</dbReference>
<evidence type="ECO:0000256" key="4">
    <source>
        <dbReference type="ARBA" id="ARBA00022801"/>
    </source>
</evidence>
<evidence type="ECO:0000256" key="5">
    <source>
        <dbReference type="ARBA" id="ARBA00023204"/>
    </source>
</evidence>
<dbReference type="SUPFAM" id="SSF48150">
    <property type="entry name" value="DNA-glycosylase"/>
    <property type="match status" value="1"/>
</dbReference>
<evidence type="ECO:0000259" key="10">
    <source>
        <dbReference type="SMART" id="SM00478"/>
    </source>
</evidence>
<dbReference type="InterPro" id="IPR011257">
    <property type="entry name" value="DNA_glycosylase"/>
</dbReference>
<dbReference type="InterPro" id="IPR003265">
    <property type="entry name" value="HhH-GPD_domain"/>
</dbReference>
<dbReference type="GO" id="GO:0006289">
    <property type="term" value="P:nucleotide-excision repair"/>
    <property type="evidence" value="ECO:0007669"/>
    <property type="project" value="InterPro"/>
</dbReference>
<comment type="similarity">
    <text evidence="1">Belongs to the type-1 OGG1 family.</text>
</comment>
<dbReference type="EMBL" id="AP027925">
    <property type="protein sequence ID" value="BED92839.1"/>
    <property type="molecule type" value="Genomic_DNA"/>
</dbReference>
<keyword evidence="3" id="KW-0227">DNA damage</keyword>
<proteinExistence type="inferred from homology"/>
<keyword evidence="4" id="KW-0378">Hydrolase</keyword>
<evidence type="ECO:0000256" key="9">
    <source>
        <dbReference type="ARBA" id="ARBA00044632"/>
    </source>
</evidence>
<dbReference type="Gene3D" id="1.10.1670.10">
    <property type="entry name" value="Helix-hairpin-Helix base-excision DNA repair enzymes (C-terminal)"/>
    <property type="match status" value="1"/>
</dbReference>
<dbReference type="Pfam" id="PF00730">
    <property type="entry name" value="HhH-GPD"/>
    <property type="match status" value="1"/>
</dbReference>
<evidence type="ECO:0000256" key="3">
    <source>
        <dbReference type="ARBA" id="ARBA00022763"/>
    </source>
</evidence>
<dbReference type="GO" id="GO:0003684">
    <property type="term" value="F:damaged DNA binding"/>
    <property type="evidence" value="ECO:0007669"/>
    <property type="project" value="InterPro"/>
</dbReference>
<name>A0AA48I014_9FIRM</name>
<gene>
    <name evidence="11" type="ORF">RsTaC01_0732</name>
</gene>
<dbReference type="GO" id="GO:0008534">
    <property type="term" value="F:oxidized purine nucleobase lesion DNA N-glycosylase activity"/>
    <property type="evidence" value="ECO:0007669"/>
    <property type="project" value="InterPro"/>
</dbReference>
<sequence length="279" mass="32984">MNFLELQNKILITEIKNDINLENTLECGQCFRWKKINNKYHGIANNENITVYKKNKDLIIENSNINNVKNFWVNYFDLNLDYTKIKKYLSNTNTYLLQAYESCPDIHILNQEPWETLCSFIISQNNNIPRIKKIISKLCENFGYKLSNNNFSFPDYKIMSQLKKKDLEIIKSGFRTRYILNTAEKISTGEINLEEIKNMEINQARKKLVTLNGVGPKISECVLLYSYHKLEAFPMDIWMKKVVDKLIANKDIKIFGKYAGIAQQYLYYYIRKNKHILEL</sequence>
<dbReference type="AlphaFoldDB" id="A0AA48I014"/>
<dbReference type="InterPro" id="IPR023170">
    <property type="entry name" value="HhH_base_excis_C"/>
</dbReference>
<dbReference type="CDD" id="cd00056">
    <property type="entry name" value="ENDO3c"/>
    <property type="match status" value="1"/>
</dbReference>
<evidence type="ECO:0000256" key="6">
    <source>
        <dbReference type="ARBA" id="ARBA00023239"/>
    </source>
</evidence>
<evidence type="ECO:0000313" key="11">
    <source>
        <dbReference type="EMBL" id="BED92839.1"/>
    </source>
</evidence>
<dbReference type="PANTHER" id="PTHR10242">
    <property type="entry name" value="8-OXOGUANINE DNA GLYCOSYLASE"/>
    <property type="match status" value="1"/>
</dbReference>
<dbReference type="Pfam" id="PF07934">
    <property type="entry name" value="OGG_N"/>
    <property type="match status" value="1"/>
</dbReference>